<evidence type="ECO:0000256" key="2">
    <source>
        <dbReference type="ARBA" id="ARBA00022527"/>
    </source>
</evidence>
<feature type="compositionally biased region" description="Low complexity" evidence="7">
    <location>
        <begin position="423"/>
        <end position="449"/>
    </location>
</feature>
<name>A0A2S6NFI8_RHOGL</name>
<dbReference type="AlphaFoldDB" id="A0A2S6NFI8"/>
<dbReference type="GO" id="GO:0004674">
    <property type="term" value="F:protein serine/threonine kinase activity"/>
    <property type="evidence" value="ECO:0007669"/>
    <property type="project" value="UniProtKB-KW"/>
</dbReference>
<keyword evidence="12" id="KW-1185">Reference proteome</keyword>
<dbReference type="PROSITE" id="PS50106">
    <property type="entry name" value="PDZ"/>
    <property type="match status" value="1"/>
</dbReference>
<dbReference type="Pfam" id="PF00069">
    <property type="entry name" value="Pkinase"/>
    <property type="match status" value="1"/>
</dbReference>
<evidence type="ECO:0000259" key="10">
    <source>
        <dbReference type="PROSITE" id="PS50106"/>
    </source>
</evidence>
<proteinExistence type="predicted"/>
<dbReference type="InterPro" id="IPR001478">
    <property type="entry name" value="PDZ"/>
</dbReference>
<dbReference type="FunFam" id="1.10.510.10:FF:000021">
    <property type="entry name" value="Serine/threonine protein kinase"/>
    <property type="match status" value="1"/>
</dbReference>
<reference evidence="11 12" key="1">
    <citation type="journal article" date="2018" name="Arch. Microbiol.">
        <title>New insights into the metabolic potential of the phototrophic purple bacterium Rhodopila globiformis DSM 161(T) from its draft genome sequence and evidence for a vanadium-dependent nitrogenase.</title>
        <authorList>
            <person name="Imhoff J.F."/>
            <person name="Rahn T."/>
            <person name="Kunzel S."/>
            <person name="Neulinger S.C."/>
        </authorList>
    </citation>
    <scope>NUCLEOTIDE SEQUENCE [LARGE SCALE GENOMIC DNA]</scope>
    <source>
        <strain evidence="11 12">DSM 161</strain>
    </source>
</reference>
<gene>
    <name evidence="11" type="ORF">CCS01_14665</name>
</gene>
<protein>
    <recommendedName>
        <fullName evidence="1">non-specific serine/threonine protein kinase</fullName>
        <ecNumber evidence="1">2.7.11.1</ecNumber>
    </recommendedName>
</protein>
<accession>A0A2S6NFI8</accession>
<dbReference type="SMART" id="SM00220">
    <property type="entry name" value="S_TKc"/>
    <property type="match status" value="1"/>
</dbReference>
<feature type="compositionally biased region" description="Basic and acidic residues" evidence="7">
    <location>
        <begin position="451"/>
        <end position="460"/>
    </location>
</feature>
<evidence type="ECO:0000256" key="5">
    <source>
        <dbReference type="ARBA" id="ARBA00022777"/>
    </source>
</evidence>
<dbReference type="InterPro" id="IPR045269">
    <property type="entry name" value="Atg1-like"/>
</dbReference>
<dbReference type="InterPro" id="IPR000719">
    <property type="entry name" value="Prot_kinase_dom"/>
</dbReference>
<dbReference type="SUPFAM" id="SSF56112">
    <property type="entry name" value="Protein kinase-like (PK-like)"/>
    <property type="match status" value="1"/>
</dbReference>
<dbReference type="Proteomes" id="UP000239724">
    <property type="component" value="Unassembled WGS sequence"/>
</dbReference>
<dbReference type="InterPro" id="IPR011009">
    <property type="entry name" value="Kinase-like_dom_sf"/>
</dbReference>
<feature type="compositionally biased region" description="Basic and acidic residues" evidence="7">
    <location>
        <begin position="470"/>
        <end position="488"/>
    </location>
</feature>
<keyword evidence="8" id="KW-1133">Transmembrane helix</keyword>
<keyword evidence="3" id="KW-0808">Transferase</keyword>
<dbReference type="PROSITE" id="PS00108">
    <property type="entry name" value="PROTEIN_KINASE_ST"/>
    <property type="match status" value="1"/>
</dbReference>
<evidence type="ECO:0000256" key="7">
    <source>
        <dbReference type="SAM" id="MobiDB-lite"/>
    </source>
</evidence>
<dbReference type="GO" id="GO:0000407">
    <property type="term" value="C:phagophore assembly site"/>
    <property type="evidence" value="ECO:0007669"/>
    <property type="project" value="TreeGrafter"/>
</dbReference>
<dbReference type="GO" id="GO:0005776">
    <property type="term" value="C:autophagosome"/>
    <property type="evidence" value="ECO:0007669"/>
    <property type="project" value="TreeGrafter"/>
</dbReference>
<dbReference type="SUPFAM" id="SSF50156">
    <property type="entry name" value="PDZ domain-like"/>
    <property type="match status" value="1"/>
</dbReference>
<dbReference type="SMART" id="SM00228">
    <property type="entry name" value="PDZ"/>
    <property type="match status" value="1"/>
</dbReference>
<evidence type="ECO:0000256" key="1">
    <source>
        <dbReference type="ARBA" id="ARBA00012513"/>
    </source>
</evidence>
<evidence type="ECO:0000256" key="8">
    <source>
        <dbReference type="SAM" id="Phobius"/>
    </source>
</evidence>
<evidence type="ECO:0000313" key="11">
    <source>
        <dbReference type="EMBL" id="PPQ33373.1"/>
    </source>
</evidence>
<keyword evidence="2" id="KW-0723">Serine/threonine-protein kinase</keyword>
<dbReference type="PROSITE" id="PS50011">
    <property type="entry name" value="PROTEIN_KINASE_DOM"/>
    <property type="match status" value="1"/>
</dbReference>
<dbReference type="EC" id="2.7.11.1" evidence="1"/>
<dbReference type="Gene3D" id="1.10.510.10">
    <property type="entry name" value="Transferase(Phosphotransferase) domain 1"/>
    <property type="match status" value="1"/>
</dbReference>
<dbReference type="CDD" id="cd14014">
    <property type="entry name" value="STKc_PknB_like"/>
    <property type="match status" value="1"/>
</dbReference>
<keyword evidence="4" id="KW-0547">Nucleotide-binding</keyword>
<comment type="caution">
    <text evidence="11">The sequence shown here is derived from an EMBL/GenBank/DDBJ whole genome shotgun (WGS) entry which is preliminary data.</text>
</comment>
<evidence type="ECO:0000259" key="9">
    <source>
        <dbReference type="PROSITE" id="PS50011"/>
    </source>
</evidence>
<keyword evidence="8" id="KW-0812">Transmembrane</keyword>
<dbReference type="Gene3D" id="3.30.200.20">
    <property type="entry name" value="Phosphorylase Kinase, domain 1"/>
    <property type="match status" value="1"/>
</dbReference>
<feature type="domain" description="PDZ" evidence="10">
    <location>
        <begin position="525"/>
        <end position="601"/>
    </location>
</feature>
<dbReference type="GO" id="GO:0016020">
    <property type="term" value="C:membrane"/>
    <property type="evidence" value="ECO:0007669"/>
    <property type="project" value="TreeGrafter"/>
</dbReference>
<dbReference type="Gene3D" id="2.30.42.10">
    <property type="match status" value="1"/>
</dbReference>
<dbReference type="PANTHER" id="PTHR24348:SF22">
    <property type="entry name" value="NON-SPECIFIC SERINE_THREONINE PROTEIN KINASE"/>
    <property type="match status" value="1"/>
</dbReference>
<organism evidence="11 12">
    <name type="scientific">Rhodopila globiformis</name>
    <name type="common">Rhodopseudomonas globiformis</name>
    <dbReference type="NCBI Taxonomy" id="1071"/>
    <lineage>
        <taxon>Bacteria</taxon>
        <taxon>Pseudomonadati</taxon>
        <taxon>Pseudomonadota</taxon>
        <taxon>Alphaproteobacteria</taxon>
        <taxon>Acetobacterales</taxon>
        <taxon>Acetobacteraceae</taxon>
        <taxon>Rhodopila</taxon>
    </lineage>
</organism>
<dbReference type="RefSeq" id="WP_104519585.1">
    <property type="nucleotide sequence ID" value="NZ_NHRY01000148.1"/>
</dbReference>
<feature type="domain" description="Protein kinase" evidence="9">
    <location>
        <begin position="11"/>
        <end position="268"/>
    </location>
</feature>
<evidence type="ECO:0000256" key="4">
    <source>
        <dbReference type="ARBA" id="ARBA00022741"/>
    </source>
</evidence>
<keyword evidence="5" id="KW-0418">Kinase</keyword>
<evidence type="ECO:0000256" key="6">
    <source>
        <dbReference type="ARBA" id="ARBA00022840"/>
    </source>
</evidence>
<feature type="compositionally biased region" description="Basic and acidic residues" evidence="7">
    <location>
        <begin position="411"/>
        <end position="422"/>
    </location>
</feature>
<keyword evidence="8" id="KW-0472">Membrane</keyword>
<dbReference type="OrthoDB" id="9801841at2"/>
<dbReference type="GO" id="GO:0005829">
    <property type="term" value="C:cytosol"/>
    <property type="evidence" value="ECO:0007669"/>
    <property type="project" value="TreeGrafter"/>
</dbReference>
<dbReference type="GO" id="GO:0005524">
    <property type="term" value="F:ATP binding"/>
    <property type="evidence" value="ECO:0007669"/>
    <property type="project" value="UniProtKB-KW"/>
</dbReference>
<evidence type="ECO:0000256" key="3">
    <source>
        <dbReference type="ARBA" id="ARBA00022679"/>
    </source>
</evidence>
<dbReference type="InterPro" id="IPR036034">
    <property type="entry name" value="PDZ_sf"/>
</dbReference>
<dbReference type="InterPro" id="IPR008271">
    <property type="entry name" value="Ser/Thr_kinase_AS"/>
</dbReference>
<dbReference type="Pfam" id="PF13180">
    <property type="entry name" value="PDZ_2"/>
    <property type="match status" value="1"/>
</dbReference>
<feature type="transmembrane region" description="Helical" evidence="8">
    <location>
        <begin position="304"/>
        <end position="326"/>
    </location>
</feature>
<keyword evidence="6" id="KW-0067">ATP-binding</keyword>
<feature type="region of interest" description="Disordered" evidence="7">
    <location>
        <begin position="377"/>
        <end position="505"/>
    </location>
</feature>
<evidence type="ECO:0000313" key="12">
    <source>
        <dbReference type="Proteomes" id="UP000239724"/>
    </source>
</evidence>
<dbReference type="EMBL" id="NHRY01000148">
    <property type="protein sequence ID" value="PPQ33373.1"/>
    <property type="molecule type" value="Genomic_DNA"/>
</dbReference>
<sequence length="615" mass="68067">MRTTIERIGKYELKAPLARTPTSTVYEAWDTVIARRVALKLMPLSAVEEFDEREAFARFKRGAQAAGQLNHSNIVAVYDFGETDSYAYLVMEFVSGTTLKNVFDGNQRFALPEICRIIGSVLDALQYSHDRGVVHRDVKPANIMLTKEKQVKITDFGIARLEDSQITQAGMVIGTPAYMSPEQFLGENIDWRTDIYSAGVVLYQMLTGERPYEGNLATIMHKVLYGSPLPPSRVSTLVTPALDAVVTKAMARDRENRFKTASEFHEALLTAAMPAAPDAGKAAPIPLRPNGQARPQRAKKSAPAIGVVAFGGLIAAALGLGGYYVVRQWTSPGSADMQQNSDAARVQQQAQARILEEQARQQQAQVRLQQQDAARQQQQAQRQQEEAARQQQAQLQQEQEDSQRQQQALRQQEEEARQRQQEAQRQADQQRQQLEAQRQADQQARLQQEMARFKQQEQARLRQQQQQELARQRRETARQEPEHNRLAREQTGAKPKAADDDAAVGGAAKPSYPVTSTSGALGLLCVSVTPDTAGRFGLQTPEGMIVTGVLAGGAAERAGIRLDDLILKVKGLEISNLSSLSKIASDVPPGQTVPVEIIRDGNRHVLRLSLDAVRR</sequence>
<dbReference type="PANTHER" id="PTHR24348">
    <property type="entry name" value="SERINE/THREONINE-PROTEIN KINASE UNC-51-RELATED"/>
    <property type="match status" value="1"/>
</dbReference>